<evidence type="ECO:0000259" key="13">
    <source>
        <dbReference type="Pfam" id="PF00520"/>
    </source>
</evidence>
<dbReference type="GO" id="GO:0008076">
    <property type="term" value="C:voltage-gated potassium channel complex"/>
    <property type="evidence" value="ECO:0007669"/>
    <property type="project" value="InterPro"/>
</dbReference>
<dbReference type="GO" id="GO:0001508">
    <property type="term" value="P:action potential"/>
    <property type="evidence" value="ECO:0007669"/>
    <property type="project" value="TreeGrafter"/>
</dbReference>
<dbReference type="Gene3D" id="1.20.120.350">
    <property type="entry name" value="Voltage-gated potassium channels. Chain C"/>
    <property type="match status" value="1"/>
</dbReference>
<dbReference type="InterPro" id="IPR027359">
    <property type="entry name" value="Volt_channel_dom_sf"/>
</dbReference>
<keyword evidence="6" id="KW-0851">Voltage-gated channel</keyword>
<dbReference type="PANTHER" id="PTHR11537">
    <property type="entry name" value="VOLTAGE-GATED POTASSIUM CHANNEL"/>
    <property type="match status" value="1"/>
</dbReference>
<keyword evidence="10 12" id="KW-0472">Membrane</keyword>
<evidence type="ECO:0000256" key="6">
    <source>
        <dbReference type="ARBA" id="ARBA00022882"/>
    </source>
</evidence>
<dbReference type="EMBL" id="CADCWP010000365">
    <property type="protein sequence ID" value="CAA9588665.1"/>
    <property type="molecule type" value="Genomic_DNA"/>
</dbReference>
<dbReference type="AlphaFoldDB" id="A0A6J4VUH3"/>
<dbReference type="SUPFAM" id="SSF81324">
    <property type="entry name" value="Voltage-gated potassium channels"/>
    <property type="match status" value="1"/>
</dbReference>
<evidence type="ECO:0000256" key="12">
    <source>
        <dbReference type="SAM" id="Phobius"/>
    </source>
</evidence>
<feature type="transmembrane region" description="Helical" evidence="12">
    <location>
        <begin position="61"/>
        <end position="80"/>
    </location>
</feature>
<evidence type="ECO:0000256" key="1">
    <source>
        <dbReference type="ARBA" id="ARBA00004141"/>
    </source>
</evidence>
<dbReference type="Pfam" id="PF00520">
    <property type="entry name" value="Ion_trans"/>
    <property type="match status" value="1"/>
</dbReference>
<keyword evidence="4 12" id="KW-0812">Transmembrane</keyword>
<feature type="transmembrane region" description="Helical" evidence="12">
    <location>
        <begin position="180"/>
        <end position="200"/>
    </location>
</feature>
<organism evidence="14">
    <name type="scientific">uncultured Truepera sp</name>
    <dbReference type="NCBI Taxonomy" id="543023"/>
    <lineage>
        <taxon>Bacteria</taxon>
        <taxon>Thermotogati</taxon>
        <taxon>Deinococcota</taxon>
        <taxon>Deinococci</taxon>
        <taxon>Trueperales</taxon>
        <taxon>Trueperaceae</taxon>
        <taxon>Truepera</taxon>
        <taxon>environmental samples</taxon>
    </lineage>
</organism>
<keyword evidence="2" id="KW-0813">Transport</keyword>
<evidence type="ECO:0000256" key="8">
    <source>
        <dbReference type="ARBA" id="ARBA00022989"/>
    </source>
</evidence>
<comment type="subcellular location">
    <subcellularLocation>
        <location evidence="1">Membrane</location>
        <topology evidence="1">Multi-pass membrane protein</topology>
    </subcellularLocation>
</comment>
<evidence type="ECO:0000256" key="9">
    <source>
        <dbReference type="ARBA" id="ARBA00023065"/>
    </source>
</evidence>
<dbReference type="InterPro" id="IPR028325">
    <property type="entry name" value="VG_K_chnl"/>
</dbReference>
<accession>A0A6J4VUH3</accession>
<feature type="domain" description="Ion transport" evidence="13">
    <location>
        <begin position="27"/>
        <end position="241"/>
    </location>
</feature>
<evidence type="ECO:0000256" key="10">
    <source>
        <dbReference type="ARBA" id="ARBA00023136"/>
    </source>
</evidence>
<evidence type="ECO:0000256" key="5">
    <source>
        <dbReference type="ARBA" id="ARBA00022826"/>
    </source>
</evidence>
<evidence type="ECO:0000256" key="11">
    <source>
        <dbReference type="ARBA" id="ARBA00023303"/>
    </source>
</evidence>
<proteinExistence type="predicted"/>
<keyword evidence="5" id="KW-0631">Potassium channel</keyword>
<keyword evidence="7" id="KW-0630">Potassium</keyword>
<evidence type="ECO:0000256" key="3">
    <source>
        <dbReference type="ARBA" id="ARBA00022538"/>
    </source>
</evidence>
<gene>
    <name evidence="14" type="ORF">AVDCRST_MAG86-4175</name>
</gene>
<sequence>MAENASQDFRTRLARVVFESDTPAGRRFDVALLISIVLSILLVMLESVQSVRAAYGSTLRALEWGFTGLFTLEYLLRLYASRRPLGYATSFFGVVDLLTIVPSYLSLFVVGAQSLLAVRALRLLRVFRILKLSRYLGEASVLTTALRASRFKITVFVCTVLALVIIIGSVMYLVEGARNGFTSIPISIYWAIVTLTTVGYGDISPKTPLGQIISSVLMIVGYGIIAVPTGIVTAELTRAARQGDGAAVQAASGASAPRPGCKACSNTENDADARYCKRCGAQLVDTFG</sequence>
<evidence type="ECO:0000256" key="4">
    <source>
        <dbReference type="ARBA" id="ARBA00022692"/>
    </source>
</evidence>
<dbReference type="PANTHER" id="PTHR11537:SF254">
    <property type="entry name" value="POTASSIUM VOLTAGE-GATED CHANNEL PROTEIN SHAB"/>
    <property type="match status" value="1"/>
</dbReference>
<keyword evidence="9" id="KW-0406">Ion transport</keyword>
<keyword evidence="8 12" id="KW-1133">Transmembrane helix</keyword>
<protein>
    <submittedName>
        <fullName evidence="14">Potassium voltage-gated channel subfamily KQT possible potassium channel, VIC family</fullName>
    </submittedName>
</protein>
<reference evidence="14" key="1">
    <citation type="submission" date="2020-02" db="EMBL/GenBank/DDBJ databases">
        <authorList>
            <person name="Meier V. D."/>
        </authorList>
    </citation>
    <scope>NUCLEOTIDE SEQUENCE</scope>
    <source>
        <strain evidence="14">AVDCRST_MAG86</strain>
    </source>
</reference>
<name>A0A6J4VUH3_9DEIN</name>
<keyword evidence="3" id="KW-0633">Potassium transport</keyword>
<keyword evidence="11 14" id="KW-0407">Ion channel</keyword>
<evidence type="ECO:0000256" key="7">
    <source>
        <dbReference type="ARBA" id="ARBA00022958"/>
    </source>
</evidence>
<dbReference type="Gene3D" id="1.10.287.70">
    <property type="match status" value="1"/>
</dbReference>
<dbReference type="PRINTS" id="PR00169">
    <property type="entry name" value="KCHANNEL"/>
</dbReference>
<evidence type="ECO:0000256" key="2">
    <source>
        <dbReference type="ARBA" id="ARBA00022448"/>
    </source>
</evidence>
<dbReference type="InterPro" id="IPR005821">
    <property type="entry name" value="Ion_trans_dom"/>
</dbReference>
<dbReference type="GO" id="GO:0005249">
    <property type="term" value="F:voltage-gated potassium channel activity"/>
    <property type="evidence" value="ECO:0007669"/>
    <property type="project" value="InterPro"/>
</dbReference>
<evidence type="ECO:0000313" key="14">
    <source>
        <dbReference type="EMBL" id="CAA9588665.1"/>
    </source>
</evidence>
<feature type="transmembrane region" description="Helical" evidence="12">
    <location>
        <begin position="153"/>
        <end position="174"/>
    </location>
</feature>
<feature type="transmembrane region" description="Helical" evidence="12">
    <location>
        <begin position="30"/>
        <end position="49"/>
    </location>
</feature>
<feature type="transmembrane region" description="Helical" evidence="12">
    <location>
        <begin position="212"/>
        <end position="232"/>
    </location>
</feature>